<proteinExistence type="predicted"/>
<name>A0AAE3XLQ7_9BACT</name>
<feature type="coiled-coil region" evidence="1">
    <location>
        <begin position="157"/>
        <end position="221"/>
    </location>
</feature>
<dbReference type="AlphaFoldDB" id="A0AAE3XLQ7"/>
<evidence type="ECO:0000313" key="3">
    <source>
        <dbReference type="Proteomes" id="UP001185092"/>
    </source>
</evidence>
<dbReference type="RefSeq" id="WP_309938397.1">
    <property type="nucleotide sequence ID" value="NZ_AP025305.1"/>
</dbReference>
<keyword evidence="3" id="KW-1185">Reference proteome</keyword>
<organism evidence="2 3">
    <name type="scientific">Aureibacter tunicatorum</name>
    <dbReference type="NCBI Taxonomy" id="866807"/>
    <lineage>
        <taxon>Bacteria</taxon>
        <taxon>Pseudomonadati</taxon>
        <taxon>Bacteroidota</taxon>
        <taxon>Cytophagia</taxon>
        <taxon>Cytophagales</taxon>
        <taxon>Persicobacteraceae</taxon>
        <taxon>Aureibacter</taxon>
    </lineage>
</organism>
<dbReference type="PROSITE" id="PS51257">
    <property type="entry name" value="PROKAR_LIPOPROTEIN"/>
    <property type="match status" value="1"/>
</dbReference>
<dbReference type="EMBL" id="JAVDQD010000002">
    <property type="protein sequence ID" value="MDR6238893.1"/>
    <property type="molecule type" value="Genomic_DNA"/>
</dbReference>
<comment type="caution">
    <text evidence="2">The sequence shown here is derived from an EMBL/GenBank/DDBJ whole genome shotgun (WGS) entry which is preliminary data.</text>
</comment>
<reference evidence="2" key="1">
    <citation type="submission" date="2023-07" db="EMBL/GenBank/DDBJ databases">
        <title>Genomic Encyclopedia of Type Strains, Phase IV (KMG-IV): sequencing the most valuable type-strain genomes for metagenomic binning, comparative biology and taxonomic classification.</title>
        <authorList>
            <person name="Goeker M."/>
        </authorList>
    </citation>
    <scope>NUCLEOTIDE SEQUENCE</scope>
    <source>
        <strain evidence="2">DSM 26174</strain>
    </source>
</reference>
<gene>
    <name evidence="2" type="ORF">HNQ88_001930</name>
</gene>
<evidence type="ECO:0000313" key="2">
    <source>
        <dbReference type="EMBL" id="MDR6238893.1"/>
    </source>
</evidence>
<sequence length="224" mass="26375">MTIHNKKLAIISIMFIISLLIACNKRGNHNNNTVQNSNNITTQTPKALEENDGFEVSDLKIGRGRFGRKSNNIVDELYDEALENNPTLQALEKQIAMLQKQKTDSLSHYRYYTQTNNNYWSNTSWYLSKIQDSTLELSTKKIIDQHRKKYFEDVSELEKIEEAIQKEQQHLKDLQIIMKLSVTQQMIKAYQKNEKPKIEQMQKILNEYQELNEKAEKYIDELKN</sequence>
<evidence type="ECO:0000256" key="1">
    <source>
        <dbReference type="SAM" id="Coils"/>
    </source>
</evidence>
<accession>A0AAE3XLQ7</accession>
<protein>
    <submittedName>
        <fullName evidence="2">Uncharacterized protein</fullName>
    </submittedName>
</protein>
<keyword evidence="1" id="KW-0175">Coiled coil</keyword>
<dbReference type="Proteomes" id="UP001185092">
    <property type="component" value="Unassembled WGS sequence"/>
</dbReference>